<gene>
    <name evidence="1" type="ORF">B0H98_11244</name>
</gene>
<sequence>MTKQIDKSAEPLSRAERKAELLAQMEQQRIDILVCSEYLQRSTSPLDHSWRSIKLPLYAAGGVLAYRLVRHPSGVVRAARKGLAGYMLFRKFKLLAKIAT</sequence>
<evidence type="ECO:0000313" key="1">
    <source>
        <dbReference type="EMBL" id="PRY61420.1"/>
    </source>
</evidence>
<dbReference type="RefSeq" id="WP_106376014.1">
    <property type="nucleotide sequence ID" value="NZ_PVTK01000012.1"/>
</dbReference>
<comment type="caution">
    <text evidence="1">The sequence shown here is derived from an EMBL/GenBank/DDBJ whole genome shotgun (WGS) entry which is preliminary data.</text>
</comment>
<dbReference type="Pfam" id="PF13997">
    <property type="entry name" value="YqjK"/>
    <property type="match status" value="1"/>
</dbReference>
<reference evidence="1 2" key="1">
    <citation type="submission" date="2018-03" db="EMBL/GenBank/DDBJ databases">
        <title>Genomic Encyclopedia of Type Strains, Phase III (KMG-III): the genomes of soil and plant-associated and newly described type strains.</title>
        <authorList>
            <person name="Whitman W."/>
        </authorList>
    </citation>
    <scope>NUCLEOTIDE SEQUENCE [LARGE SCALE GENOMIC DNA]</scope>
    <source>
        <strain evidence="1 2">CGMCC 1.12152</strain>
    </source>
</reference>
<evidence type="ECO:0000313" key="2">
    <source>
        <dbReference type="Proteomes" id="UP000237647"/>
    </source>
</evidence>
<organism evidence="1 2">
    <name type="scientific">Vreelandella songnenensis</name>
    <dbReference type="NCBI Taxonomy" id="1176243"/>
    <lineage>
        <taxon>Bacteria</taxon>
        <taxon>Pseudomonadati</taxon>
        <taxon>Pseudomonadota</taxon>
        <taxon>Gammaproteobacteria</taxon>
        <taxon>Oceanospirillales</taxon>
        <taxon>Halomonadaceae</taxon>
        <taxon>Vreelandella</taxon>
    </lineage>
</organism>
<dbReference type="InterPro" id="IPR025612">
    <property type="entry name" value="YqjK"/>
</dbReference>
<dbReference type="AlphaFoldDB" id="A0A2T0UU27"/>
<dbReference type="OrthoDB" id="6183353at2"/>
<proteinExistence type="predicted"/>
<accession>A0A2T0UU27</accession>
<protein>
    <submittedName>
        <fullName evidence="1">YqjK-like protein</fullName>
    </submittedName>
</protein>
<keyword evidence="2" id="KW-1185">Reference proteome</keyword>
<name>A0A2T0UU27_9GAMM</name>
<dbReference type="EMBL" id="PVTK01000012">
    <property type="protein sequence ID" value="PRY61420.1"/>
    <property type="molecule type" value="Genomic_DNA"/>
</dbReference>
<dbReference type="Proteomes" id="UP000237647">
    <property type="component" value="Unassembled WGS sequence"/>
</dbReference>